<dbReference type="GO" id="GO:0016020">
    <property type="term" value="C:membrane"/>
    <property type="evidence" value="ECO:0007669"/>
    <property type="project" value="InterPro"/>
</dbReference>
<dbReference type="eggNOG" id="COG4625">
    <property type="taxonomic scope" value="Bacteria"/>
</dbReference>
<evidence type="ECO:0000313" key="3">
    <source>
        <dbReference type="Proteomes" id="UP000006056"/>
    </source>
</evidence>
<dbReference type="InterPro" id="IPR013783">
    <property type="entry name" value="Ig-like_fold"/>
</dbReference>
<dbReference type="PANTHER" id="PTHR37494">
    <property type="entry name" value="HEMAGGLUTININ"/>
    <property type="match status" value="1"/>
</dbReference>
<keyword evidence="1" id="KW-0472">Membrane</keyword>
<dbReference type="HOGENOM" id="CLU_001292_0_0_0"/>
<reference evidence="2 3" key="1">
    <citation type="submission" date="2012-06" db="EMBL/GenBank/DDBJ databases">
        <title>Complete genome of Terriglobus roseus DSM 18391.</title>
        <authorList>
            <consortium name="US DOE Joint Genome Institute (JGI-PGF)"/>
            <person name="Lucas S."/>
            <person name="Copeland A."/>
            <person name="Lapidus A."/>
            <person name="Glavina del Rio T."/>
            <person name="Dalin E."/>
            <person name="Tice H."/>
            <person name="Bruce D."/>
            <person name="Goodwin L."/>
            <person name="Pitluck S."/>
            <person name="Peters L."/>
            <person name="Mikhailova N."/>
            <person name="Munk A.C.C."/>
            <person name="Kyrpides N."/>
            <person name="Mavromatis K."/>
            <person name="Ivanova N."/>
            <person name="Brettin T."/>
            <person name="Detter J.C."/>
            <person name="Han C."/>
            <person name="Larimer F."/>
            <person name="Land M."/>
            <person name="Hauser L."/>
            <person name="Markowitz V."/>
            <person name="Cheng J.-F."/>
            <person name="Hugenholtz P."/>
            <person name="Woyke T."/>
            <person name="Wu D."/>
            <person name="Brambilla E."/>
            <person name="Klenk H.-P."/>
            <person name="Eisen J.A."/>
        </authorList>
    </citation>
    <scope>NUCLEOTIDE SEQUENCE [LARGE SCALE GENOMIC DNA]</scope>
    <source>
        <strain evidence="3">DSM 18391 / NRRL B-41598 / KBS 63</strain>
    </source>
</reference>
<evidence type="ECO:0000313" key="2">
    <source>
        <dbReference type="EMBL" id="AFL90106.1"/>
    </source>
</evidence>
<dbReference type="OrthoDB" id="98106at2"/>
<feature type="transmembrane region" description="Helical" evidence="1">
    <location>
        <begin position="45"/>
        <end position="71"/>
    </location>
</feature>
<organism evidence="2 3">
    <name type="scientific">Terriglobus roseus (strain DSM 18391 / NRRL B-41598 / KBS 63)</name>
    <dbReference type="NCBI Taxonomy" id="926566"/>
    <lineage>
        <taxon>Bacteria</taxon>
        <taxon>Pseudomonadati</taxon>
        <taxon>Acidobacteriota</taxon>
        <taxon>Terriglobia</taxon>
        <taxon>Terriglobales</taxon>
        <taxon>Acidobacteriaceae</taxon>
        <taxon>Terriglobus</taxon>
    </lineage>
</organism>
<dbReference type="Pfam" id="PF05345">
    <property type="entry name" value="He_PIG"/>
    <property type="match status" value="16"/>
</dbReference>
<keyword evidence="3" id="KW-1185">Reference proteome</keyword>
<dbReference type="GO" id="GO:0005509">
    <property type="term" value="F:calcium ion binding"/>
    <property type="evidence" value="ECO:0007669"/>
    <property type="project" value="InterPro"/>
</dbReference>
<dbReference type="Gene3D" id="2.60.40.10">
    <property type="entry name" value="Immunoglobulins"/>
    <property type="match status" value="17"/>
</dbReference>
<gene>
    <name evidence="2" type="ordered locus">Terro_3897</name>
</gene>
<keyword evidence="1" id="KW-0812">Transmembrane</keyword>
<evidence type="ECO:0000256" key="1">
    <source>
        <dbReference type="SAM" id="Phobius"/>
    </source>
</evidence>
<dbReference type="Proteomes" id="UP000006056">
    <property type="component" value="Chromosome"/>
</dbReference>
<dbReference type="STRING" id="926566.Terro_3897"/>
<name>I3ZLI8_TERRK</name>
<keyword evidence="1" id="KW-1133">Transmembrane helix</keyword>
<dbReference type="PANTHER" id="PTHR37494:SF1">
    <property type="entry name" value="STAPHYLOCOCCUS AUREUS SURFACE PROTEIN A"/>
    <property type="match status" value="1"/>
</dbReference>
<accession>I3ZLI8</accession>
<dbReference type="EMBL" id="CP003379">
    <property type="protein sequence ID" value="AFL90106.1"/>
    <property type="molecule type" value="Genomic_DNA"/>
</dbReference>
<dbReference type="eggNOG" id="COG5492">
    <property type="taxonomic scope" value="Bacteria"/>
</dbReference>
<protein>
    <submittedName>
        <fullName evidence="2">Putative Ig domain-containing protein</fullName>
    </submittedName>
</protein>
<dbReference type="KEGG" id="trs:Terro_3897"/>
<proteinExistence type="predicted"/>
<dbReference type="PATRIC" id="fig|926566.3.peg.3837"/>
<dbReference type="SUPFAM" id="SSF49313">
    <property type="entry name" value="Cadherin-like"/>
    <property type="match status" value="3"/>
</dbReference>
<dbReference type="InterPro" id="IPR015919">
    <property type="entry name" value="Cadherin-like_sf"/>
</dbReference>
<sequence>MEIPRFVPYAFPVLDTHTDHQPVIEVPSSRRGGTPRSHKSKKQSLPVLLMVVIAGFAGMLSGCGGGGYAGIGITSLSKSTATIDAGQSFSVAATNPTNLPLTWTASGANCSGAGCGTVAAGDSSSSVIYTAPTNVSTPITVTLTAMVSGTQSTKVVTITVNPALAITGNTPSGVVGTSYSATVSSTGGTTPVTLSLVAGTLPPGLTFDPSTGRISGTPTVAGTSNFTIQAVDRSDVVATVTSLRQITITAAGAALTVSGNPPAGVVGTAYSSTLQAAGGTQPYSWAVSSGALPAGLTLSTSGVISGNPTTVGSSTFVASATDATGTRASASFTIAVTAGASNGTLAITTGTLPNGTVSLPYNATIGVSGGTGPYTCSIVTGTLPAGLSLGAGCAVSGTPTATGTSPLTVRATDSSNPALSTTGNVSITIAASGLGITSVNLPSGTVGTVYSAPLPITGGTMPYTCTVTGGTLPAGLTLGANCTVTGTPTTAGTSTPTITIKDASNPQQTITPVISITINPVGLALSSGTLPNGTVGTVYSAILPVTGGTSPYTCTLASGTLPAGLTLGTNCTVSGTPTTAGTSTPTITVHDSSSPQQTITPTVSITIAPPALGVSSSTLPSGTVGITYTQTIPVTGGTGPYTCTLASGTLPAGLTLGANCSVSGTPTTAGTSTPVISIHDASNPQQTITPTVSITIAPATLTVTAGPLPGGTVGTVYTQPIPVTGGTGPYTCTVASGTLPAGLTLGANCSVSGTPTTAGTSTPVISIHDSSNPQQTITPTVSVTIAPSALGVGNSTLPSGTVGVVYTQPIPVTGGTGPYTCTVSSGTLPAGLTLGANCTVSGTPTTAGTSTPVISIHDSSNPQQTITPTVSITIAPAALTVSSGTLPPGTVGVVYTQPIAVTGGTGPYTCTLSSGTLPAGLTLGANCTVSGTPTTAGTSTPVISIHDSSNPQQTITPAIGITINPSGFMVTNGTLPNGTVGTLYSQTIPIVGGTAPYTCVLASGAMPPGLTVNANCTVTGTPSATGTYSPTLTIKDTSNPQQTITSAISITIDPSALAVSNGTLPAGTVGTVYTATIPVTGGTAPYTCTLTSGTLPAGLTLGANCAVSGTPTTAGTSTPTITIHDSSNPQQTITPVVSITVNPSALAVSNGTLPAGTVGTVYTATIPVTGGTAPYTCTLTSGTLPAGLTLGANCAVSGTPTTAGTSTPTITIHDSSNPQQTITPVVSITVNPAPLTVGTGSLPGGTVGVPYTQTIPVSGGTGPYTCTVTSGTLPAGLTLGAGCTVTGTPTTAGTSTPTITIHDSANPPQTITPTIGIAISPAALVLGTGALPNGTVGTTYTATLPVSGGTAPYTCTLGAGTLPAGLTLGAGCTVTGTPTTAGTSTPTINVSDSGNPALTTAGPVSITIAAAPSTLVISSPTPATVNVPYTGTIPVTGGTGPYTCQVVSGTVPGLTVNGNCSITGTPTTPGATPITVTVTDSSQPAATKTGTATITVNAATTTLTLTSPATATVTVPYTGTIGVTGGTGPYTCTVPAGTMPAGLTLNANCSVTGTPTTVAVTNVNVTATDSANPANVTTAPVTITVQAIPALTLTGSLPNAIVGVAYTQTLQAAGGVGPYTYTVTAGALPNGLSLATNGTISGTPTAPGASSFTITATDSEGTPKTASLPLVLLVVYPTTPDDAKLKGQYAYLFQGNDDILLGVFAYRTATAASFTADGTGVVSAGEMDSNHQTSLAPGNTIATREFLGTYTIGTDLRGSLTLSTLAADGTVQSTNTYAIALRAPVSPVTVSAVASMVQFDSNQLGGTKGSGTMLLQDTTKFAAGLTGSYVFGLQGDAPCFPTCTVGLVAGPAASVGQFTATGGTISGTGDANLAATNFAQSTLTGSYGSADANGRVQLSMATSKLNGVPFPTDYAVYVVDASHLFVLSTDKHSSFVLQAGTAQLQTQATFDATSMGAPYVGYENSPVNPGLVGGTLQSVASLSSATIFRGSGNGAGICTTTNVDTGGTTGLVNAIAGAVGGGAPLIGDLLGTYQTTGSNTCAVAANGRTVLNYPPPGSILTNLLALLGVQAVTPAPRILYLVSPNNGYFLESSYAGIGTIEPQVGSPFTTATLNGVFVYDQVPASTIATLRSSGNFTADGAGNATSTLDENIGVGTLNVLQLGVTGSTTYTLRDAIAGRYTLGAYGTIYAIAPGRFVLLQTDAVGTSPYIALLY</sequence>